<evidence type="ECO:0000313" key="2">
    <source>
        <dbReference type="EMBL" id="MED6197849.1"/>
    </source>
</evidence>
<protein>
    <submittedName>
        <fullName evidence="2">Uncharacterized protein</fullName>
    </submittedName>
</protein>
<evidence type="ECO:0000313" key="3">
    <source>
        <dbReference type="Proteomes" id="UP001341840"/>
    </source>
</evidence>
<sequence>MGGVQTKFSAKFEEATQQAQEDGDESAGTVDPDVVWRQNLSEPYKNRVYEAGGFFVESLRTFGYRGSCTSSASTQAGPASNTEVVYLREKIQNLTQSLECKSRCTNTQEGG</sequence>
<name>A0ABU6XKE7_9FABA</name>
<comment type="caution">
    <text evidence="2">The sequence shown here is derived from an EMBL/GenBank/DDBJ whole genome shotgun (WGS) entry which is preliminary data.</text>
</comment>
<proteinExistence type="predicted"/>
<dbReference type="EMBL" id="JASCZI010211988">
    <property type="protein sequence ID" value="MED6197849.1"/>
    <property type="molecule type" value="Genomic_DNA"/>
</dbReference>
<feature type="region of interest" description="Disordered" evidence="1">
    <location>
        <begin position="1"/>
        <end position="34"/>
    </location>
</feature>
<evidence type="ECO:0000256" key="1">
    <source>
        <dbReference type="SAM" id="MobiDB-lite"/>
    </source>
</evidence>
<reference evidence="2 3" key="1">
    <citation type="journal article" date="2023" name="Plants (Basel)">
        <title>Bridging the Gap: Combining Genomics and Transcriptomics Approaches to Understand Stylosanthes scabra, an Orphan Legume from the Brazilian Caatinga.</title>
        <authorList>
            <person name="Ferreira-Neto J.R.C."/>
            <person name="da Silva M.D."/>
            <person name="Binneck E."/>
            <person name="de Melo N.F."/>
            <person name="da Silva R.H."/>
            <person name="de Melo A.L.T.M."/>
            <person name="Pandolfi V."/>
            <person name="Bustamante F.O."/>
            <person name="Brasileiro-Vidal A.C."/>
            <person name="Benko-Iseppon A.M."/>
        </authorList>
    </citation>
    <scope>NUCLEOTIDE SEQUENCE [LARGE SCALE GENOMIC DNA]</scope>
    <source>
        <tissue evidence="2">Leaves</tissue>
    </source>
</reference>
<dbReference type="Proteomes" id="UP001341840">
    <property type="component" value="Unassembled WGS sequence"/>
</dbReference>
<organism evidence="2 3">
    <name type="scientific">Stylosanthes scabra</name>
    <dbReference type="NCBI Taxonomy" id="79078"/>
    <lineage>
        <taxon>Eukaryota</taxon>
        <taxon>Viridiplantae</taxon>
        <taxon>Streptophyta</taxon>
        <taxon>Embryophyta</taxon>
        <taxon>Tracheophyta</taxon>
        <taxon>Spermatophyta</taxon>
        <taxon>Magnoliopsida</taxon>
        <taxon>eudicotyledons</taxon>
        <taxon>Gunneridae</taxon>
        <taxon>Pentapetalae</taxon>
        <taxon>rosids</taxon>
        <taxon>fabids</taxon>
        <taxon>Fabales</taxon>
        <taxon>Fabaceae</taxon>
        <taxon>Papilionoideae</taxon>
        <taxon>50 kb inversion clade</taxon>
        <taxon>dalbergioids sensu lato</taxon>
        <taxon>Dalbergieae</taxon>
        <taxon>Pterocarpus clade</taxon>
        <taxon>Stylosanthes</taxon>
    </lineage>
</organism>
<accession>A0ABU6XKE7</accession>
<keyword evidence="3" id="KW-1185">Reference proteome</keyword>
<gene>
    <name evidence="2" type="ORF">PIB30_060665</name>
</gene>